<dbReference type="EMBL" id="JAICCE010000003">
    <property type="protein sequence ID" value="KAG9279297.1"/>
    <property type="molecule type" value="Genomic_DNA"/>
</dbReference>
<evidence type="ECO:0000256" key="7">
    <source>
        <dbReference type="ARBA" id="ARBA00022771"/>
    </source>
</evidence>
<evidence type="ECO:0000256" key="4">
    <source>
        <dbReference type="ARBA" id="ARBA00022490"/>
    </source>
</evidence>
<evidence type="ECO:0000256" key="9">
    <source>
        <dbReference type="ARBA" id="ARBA00023015"/>
    </source>
</evidence>
<dbReference type="InterPro" id="IPR035500">
    <property type="entry name" value="NHR-like_dom_sf"/>
</dbReference>
<dbReference type="PROSITE" id="PS51843">
    <property type="entry name" value="NR_LBD"/>
    <property type="match status" value="1"/>
</dbReference>
<dbReference type="SMART" id="SM00430">
    <property type="entry name" value="HOLI"/>
    <property type="match status" value="1"/>
</dbReference>
<comment type="subcellular location">
    <subcellularLocation>
        <location evidence="2">Cytoplasm</location>
    </subcellularLocation>
    <subcellularLocation>
        <location evidence="1">Nucleus</location>
    </subcellularLocation>
</comment>
<keyword evidence="12 15" id="KW-0675">Receptor</keyword>
<dbReference type="GO" id="GO:0003714">
    <property type="term" value="F:transcription corepressor activity"/>
    <property type="evidence" value="ECO:0007669"/>
    <property type="project" value="TreeGrafter"/>
</dbReference>
<dbReference type="InterPro" id="IPR033544">
    <property type="entry name" value="NR0B1/2"/>
</dbReference>
<dbReference type="SUPFAM" id="SSF48508">
    <property type="entry name" value="Nuclear receptor ligand-binding domain"/>
    <property type="match status" value="1"/>
</dbReference>
<dbReference type="GO" id="GO:0007623">
    <property type="term" value="P:circadian rhythm"/>
    <property type="evidence" value="ECO:0007669"/>
    <property type="project" value="TreeGrafter"/>
</dbReference>
<keyword evidence="6" id="KW-0479">Metal-binding</keyword>
<evidence type="ECO:0000256" key="11">
    <source>
        <dbReference type="ARBA" id="ARBA00023163"/>
    </source>
</evidence>
<dbReference type="GO" id="GO:0003677">
    <property type="term" value="F:DNA binding"/>
    <property type="evidence" value="ECO:0007669"/>
    <property type="project" value="UniProtKB-KW"/>
</dbReference>
<dbReference type="InterPro" id="IPR000536">
    <property type="entry name" value="Nucl_hrmn_rcpt_lig-bd"/>
</dbReference>
<dbReference type="OrthoDB" id="9926883at2759"/>
<evidence type="ECO:0000313" key="15">
    <source>
        <dbReference type="EMBL" id="KAG9279297.1"/>
    </source>
</evidence>
<evidence type="ECO:0000256" key="8">
    <source>
        <dbReference type="ARBA" id="ARBA00022833"/>
    </source>
</evidence>
<protein>
    <submittedName>
        <fullName evidence="15 16">Nuclear receptor subfamily 0 group B member 2</fullName>
    </submittedName>
</protein>
<dbReference type="Ensembl" id="ENSAMXT00005037325.1">
    <property type="protein sequence ID" value="ENSAMXP00005034192.1"/>
    <property type="gene ID" value="ENSAMXG00005016498.1"/>
</dbReference>
<dbReference type="GeneID" id="103045468"/>
<evidence type="ECO:0000256" key="12">
    <source>
        <dbReference type="ARBA" id="ARBA00023170"/>
    </source>
</evidence>
<dbReference type="RefSeq" id="XP_007253114.3">
    <property type="nucleotide sequence ID" value="XM_007253052.4"/>
</dbReference>
<sequence>MTMYSPEDLKKRDCCCTEWEHHPHTILYNILNRKDSYGHPDNQWACSRMHSICHCKQQKLVCLKNPKVTCQAVSAVLLKTVHFMKSLPSFHQLPSRDQLSLLQNCWVPLFVLGLAQEHVTFEVTDMPTASLLRKILLNDQKQEHRDTDYSSPTLATVYNLKSCLNQFWSLDLTAKEYAYLKGAVLFNPDISNLISYKVIRGLQKEAQQALHELIHTLHPNIPGHFTNIFLAASALHTVAQSFITELFFRPIIGQTDINELLLEILFS</sequence>
<evidence type="ECO:0000256" key="2">
    <source>
        <dbReference type="ARBA" id="ARBA00004496"/>
    </source>
</evidence>
<comment type="similarity">
    <text evidence="3">Belongs to the nuclear hormone receptor family. NR0 subfamily.</text>
</comment>
<reference evidence="15 18" key="1">
    <citation type="submission" date="2021-07" db="EMBL/GenBank/DDBJ databases">
        <authorList>
            <person name="Imarazene B."/>
            <person name="Zahm M."/>
            <person name="Klopp C."/>
            <person name="Cabau C."/>
            <person name="Beille S."/>
            <person name="Jouanno E."/>
            <person name="Castinel A."/>
            <person name="Lluch J."/>
            <person name="Gil L."/>
            <person name="Kuchtly C."/>
            <person name="Lopez Roques C."/>
            <person name="Donnadieu C."/>
            <person name="Parrinello H."/>
            <person name="Journot L."/>
            <person name="Du K."/>
            <person name="Schartl M."/>
            <person name="Retaux S."/>
            <person name="Guiguen Y."/>
        </authorList>
    </citation>
    <scope>NUCLEOTIDE SEQUENCE [LARGE SCALE GENOMIC DNA]</scope>
    <source>
        <strain evidence="15">Pach_M1</strain>
        <tissue evidence="15">Testis</tissue>
    </source>
</reference>
<keyword evidence="8" id="KW-0862">Zinc</keyword>
<dbReference type="PANTHER" id="PTHR24081">
    <property type="entry name" value="NUCLEAR RECEPTOR SUBFAMILY 0 GROUP B"/>
    <property type="match status" value="1"/>
</dbReference>
<dbReference type="Proteomes" id="UP000752171">
    <property type="component" value="Unassembled WGS sequence"/>
</dbReference>
<dbReference type="Proteomes" id="UP000694621">
    <property type="component" value="Unplaced"/>
</dbReference>
<dbReference type="OMA" id="HPHTILY"/>
<keyword evidence="11" id="KW-0804">Transcription</keyword>
<organism evidence="16 17">
    <name type="scientific">Astyanax mexicanus</name>
    <name type="common">Blind cave fish</name>
    <name type="synonym">Astyanax fasciatus mexicanus</name>
    <dbReference type="NCBI Taxonomy" id="7994"/>
    <lineage>
        <taxon>Eukaryota</taxon>
        <taxon>Metazoa</taxon>
        <taxon>Chordata</taxon>
        <taxon>Craniata</taxon>
        <taxon>Vertebrata</taxon>
        <taxon>Euteleostomi</taxon>
        <taxon>Actinopterygii</taxon>
        <taxon>Neopterygii</taxon>
        <taxon>Teleostei</taxon>
        <taxon>Ostariophysi</taxon>
        <taxon>Characiformes</taxon>
        <taxon>Characoidei</taxon>
        <taxon>Acestrorhamphidae</taxon>
        <taxon>Acestrorhamphinae</taxon>
        <taxon>Astyanax</taxon>
    </lineage>
</organism>
<evidence type="ECO:0000256" key="10">
    <source>
        <dbReference type="ARBA" id="ARBA00023125"/>
    </source>
</evidence>
<dbReference type="Pfam" id="PF00104">
    <property type="entry name" value="Hormone_recep"/>
    <property type="match status" value="1"/>
</dbReference>
<keyword evidence="7" id="KW-0863">Zinc-finger</keyword>
<evidence type="ECO:0000256" key="1">
    <source>
        <dbReference type="ARBA" id="ARBA00004123"/>
    </source>
</evidence>
<evidence type="ECO:0000256" key="3">
    <source>
        <dbReference type="ARBA" id="ARBA00006647"/>
    </source>
</evidence>
<evidence type="ECO:0000259" key="14">
    <source>
        <dbReference type="PROSITE" id="PS51843"/>
    </source>
</evidence>
<accession>A0A8B9KBA5</accession>
<dbReference type="GO" id="GO:0008270">
    <property type="term" value="F:zinc ion binding"/>
    <property type="evidence" value="ECO:0007669"/>
    <property type="project" value="UniProtKB-KW"/>
</dbReference>
<evidence type="ECO:0000313" key="18">
    <source>
        <dbReference type="Proteomes" id="UP000752171"/>
    </source>
</evidence>
<dbReference type="GO" id="GO:0005737">
    <property type="term" value="C:cytoplasm"/>
    <property type="evidence" value="ECO:0007669"/>
    <property type="project" value="UniProtKB-SubCell"/>
</dbReference>
<dbReference type="InterPro" id="IPR001723">
    <property type="entry name" value="Nuclear_hrmn_rcpt"/>
</dbReference>
<evidence type="ECO:0000256" key="5">
    <source>
        <dbReference type="ARBA" id="ARBA00022491"/>
    </source>
</evidence>
<keyword evidence="10" id="KW-0238">DNA-binding</keyword>
<dbReference type="GO" id="GO:0000122">
    <property type="term" value="P:negative regulation of transcription by RNA polymerase II"/>
    <property type="evidence" value="ECO:0007669"/>
    <property type="project" value="TreeGrafter"/>
</dbReference>
<keyword evidence="5" id="KW-0678">Repressor</keyword>
<reference evidence="16" key="2">
    <citation type="submission" date="2025-05" db="UniProtKB">
        <authorList>
            <consortium name="Ensembl"/>
        </authorList>
    </citation>
    <scope>IDENTIFICATION</scope>
</reference>
<dbReference type="PANTHER" id="PTHR24081:SF0">
    <property type="entry name" value="NUCLEAR RECEPTOR SUBFAMILY 0 GROUP B MEMBER 2"/>
    <property type="match status" value="1"/>
</dbReference>
<gene>
    <name evidence="16" type="primary">nr0b2b</name>
    <name evidence="15" type="synonym">NR0B2</name>
    <name evidence="15" type="ORF">AMEX_G4812</name>
</gene>
<keyword evidence="4" id="KW-0963">Cytoplasm</keyword>
<keyword evidence="13" id="KW-0539">Nucleus</keyword>
<dbReference type="AlphaFoldDB" id="A0A8B9KBA5"/>
<dbReference type="GO" id="GO:0005634">
    <property type="term" value="C:nucleus"/>
    <property type="evidence" value="ECO:0007669"/>
    <property type="project" value="UniProtKB-SubCell"/>
</dbReference>
<evidence type="ECO:0000313" key="17">
    <source>
        <dbReference type="Proteomes" id="UP000694621"/>
    </source>
</evidence>
<evidence type="ECO:0000256" key="13">
    <source>
        <dbReference type="ARBA" id="ARBA00023242"/>
    </source>
</evidence>
<evidence type="ECO:0000256" key="6">
    <source>
        <dbReference type="ARBA" id="ARBA00022723"/>
    </source>
</evidence>
<proteinExistence type="inferred from homology"/>
<dbReference type="PRINTS" id="PR00398">
    <property type="entry name" value="STRDHORMONER"/>
</dbReference>
<name>A0A8B9KBA5_ASTMX</name>
<dbReference type="Gene3D" id="1.10.565.10">
    <property type="entry name" value="Retinoid X Receptor"/>
    <property type="match status" value="1"/>
</dbReference>
<evidence type="ECO:0000313" key="16">
    <source>
        <dbReference type="Ensembl" id="ENSAMXP00005034192.1"/>
    </source>
</evidence>
<keyword evidence="9" id="KW-0805">Transcription regulation</keyword>
<dbReference type="KEGG" id="amex:103045468"/>
<feature type="domain" description="NR LBD" evidence="14">
    <location>
        <begin position="22"/>
        <end position="267"/>
    </location>
</feature>